<name>A0A7V4KBJ4_FERPE</name>
<evidence type="ECO:0000313" key="1">
    <source>
        <dbReference type="EMBL" id="HGU52163.1"/>
    </source>
</evidence>
<gene>
    <name evidence="1" type="ORF">ENT78_01305</name>
</gene>
<reference evidence="1" key="1">
    <citation type="journal article" date="2020" name="mSystems">
        <title>Genome- and Community-Level Interaction Insights into Carbon Utilization and Element Cycling Functions of Hydrothermarchaeota in Hydrothermal Sediment.</title>
        <authorList>
            <person name="Zhou Z."/>
            <person name="Liu Y."/>
            <person name="Xu W."/>
            <person name="Pan J."/>
            <person name="Luo Z.H."/>
            <person name="Li M."/>
        </authorList>
    </citation>
    <scope>NUCLEOTIDE SEQUENCE [LARGE SCALE GENOMIC DNA]</scope>
    <source>
        <strain evidence="1">SpSt-61</strain>
    </source>
</reference>
<evidence type="ECO:0008006" key="2">
    <source>
        <dbReference type="Google" id="ProtNLM"/>
    </source>
</evidence>
<organism evidence="1">
    <name type="scientific">Fervidobacterium pennivorans</name>
    <dbReference type="NCBI Taxonomy" id="93466"/>
    <lineage>
        <taxon>Bacteria</taxon>
        <taxon>Thermotogati</taxon>
        <taxon>Thermotogota</taxon>
        <taxon>Thermotogae</taxon>
        <taxon>Thermotogales</taxon>
        <taxon>Fervidobacteriaceae</taxon>
        <taxon>Fervidobacterium</taxon>
    </lineage>
</organism>
<dbReference type="EMBL" id="DSZZ01000061">
    <property type="protein sequence ID" value="HGU52163.1"/>
    <property type="molecule type" value="Genomic_DNA"/>
</dbReference>
<sequence>MGIQIFPDSSVYIACPANVATGGPELLHQLAFHLRNEMGIKAYVLYYNFTGGSQSPVHPAFRIYNVPFVLEIPSSEDQEKNILIVPEISSALKLLRKYKNIRKGVWFLSVDNYYLSKLKKTDFIFKRLLIKLLRSITGSPFFVFDVTSKELLNKLMNLYNYQEDRDLINSNFYLFQSYYSLVHFGKLKPSFYLSDYLNKDFLTITTDFSKKENFVVFNPKKGFSYTKEIIKAAKDITFVPIVNMTREQVIEILQRAKVYIDFGNHPGKDRIPREAAILGCCVITSKRGSAALQEDVPIPERYKFDDTLDNVPRVVETIRYCFENFDEAVRDFDFYRELIKEEPKKFIDDLKKIFVKIDYEDQKKCESV</sequence>
<dbReference type="AlphaFoldDB" id="A0A7V4KBJ4"/>
<protein>
    <recommendedName>
        <fullName evidence="2">Glycosyltransferase family 1 protein</fullName>
    </recommendedName>
</protein>
<comment type="caution">
    <text evidence="1">The sequence shown here is derived from an EMBL/GenBank/DDBJ whole genome shotgun (WGS) entry which is preliminary data.</text>
</comment>
<accession>A0A7V4KBJ4</accession>
<proteinExistence type="predicted"/>